<evidence type="ECO:0000313" key="2">
    <source>
        <dbReference type="EMBL" id="KAG5610979.1"/>
    </source>
</evidence>
<keyword evidence="3" id="KW-1185">Reference proteome</keyword>
<feature type="region of interest" description="Disordered" evidence="1">
    <location>
        <begin position="1"/>
        <end position="68"/>
    </location>
</feature>
<dbReference type="Proteomes" id="UP000824120">
    <property type="component" value="Chromosome 4"/>
</dbReference>
<evidence type="ECO:0000313" key="3">
    <source>
        <dbReference type="Proteomes" id="UP000824120"/>
    </source>
</evidence>
<feature type="compositionally biased region" description="Polar residues" evidence="1">
    <location>
        <begin position="49"/>
        <end position="62"/>
    </location>
</feature>
<gene>
    <name evidence="2" type="ORF">H5410_022260</name>
</gene>
<reference evidence="2 3" key="1">
    <citation type="submission" date="2020-09" db="EMBL/GenBank/DDBJ databases">
        <title>De no assembly of potato wild relative species, Solanum commersonii.</title>
        <authorList>
            <person name="Cho K."/>
        </authorList>
    </citation>
    <scope>NUCLEOTIDE SEQUENCE [LARGE SCALE GENOMIC DNA]</scope>
    <source>
        <strain evidence="2">LZ3.2</strain>
        <tissue evidence="2">Leaf</tissue>
    </source>
</reference>
<protein>
    <submittedName>
        <fullName evidence="2">Uncharacterized protein</fullName>
    </submittedName>
</protein>
<comment type="caution">
    <text evidence="2">The sequence shown here is derived from an EMBL/GenBank/DDBJ whole genome shotgun (WGS) entry which is preliminary data.</text>
</comment>
<dbReference type="OrthoDB" id="10309072at2759"/>
<accession>A0A9J5ZDG2</accession>
<name>A0A9J5ZDG2_SOLCO</name>
<sequence>MASPLHPLGVPANSLAASYSGGKRTSIASHSSEKGSAPPLSLSHHCEPASTTMKPTPLSPSTDNRHEI</sequence>
<dbReference type="AlphaFoldDB" id="A0A9J5ZDG2"/>
<organism evidence="2 3">
    <name type="scientific">Solanum commersonii</name>
    <name type="common">Commerson's wild potato</name>
    <name type="synonym">Commerson's nightshade</name>
    <dbReference type="NCBI Taxonomy" id="4109"/>
    <lineage>
        <taxon>Eukaryota</taxon>
        <taxon>Viridiplantae</taxon>
        <taxon>Streptophyta</taxon>
        <taxon>Embryophyta</taxon>
        <taxon>Tracheophyta</taxon>
        <taxon>Spermatophyta</taxon>
        <taxon>Magnoliopsida</taxon>
        <taxon>eudicotyledons</taxon>
        <taxon>Gunneridae</taxon>
        <taxon>Pentapetalae</taxon>
        <taxon>asterids</taxon>
        <taxon>lamiids</taxon>
        <taxon>Solanales</taxon>
        <taxon>Solanaceae</taxon>
        <taxon>Solanoideae</taxon>
        <taxon>Solaneae</taxon>
        <taxon>Solanum</taxon>
    </lineage>
</organism>
<dbReference type="EMBL" id="JACXVP010000004">
    <property type="protein sequence ID" value="KAG5610979.1"/>
    <property type="molecule type" value="Genomic_DNA"/>
</dbReference>
<proteinExistence type="predicted"/>
<evidence type="ECO:0000256" key="1">
    <source>
        <dbReference type="SAM" id="MobiDB-lite"/>
    </source>
</evidence>